<dbReference type="Proteomes" id="UP000283269">
    <property type="component" value="Unassembled WGS sequence"/>
</dbReference>
<dbReference type="GO" id="GO:0005506">
    <property type="term" value="F:iron ion binding"/>
    <property type="evidence" value="ECO:0007669"/>
    <property type="project" value="InterPro"/>
</dbReference>
<comment type="pathway">
    <text evidence="2">Secondary metabolite biosynthesis.</text>
</comment>
<evidence type="ECO:0000256" key="5">
    <source>
        <dbReference type="ARBA" id="ARBA00023002"/>
    </source>
</evidence>
<dbReference type="AlphaFoldDB" id="A0A409XBC4"/>
<keyword evidence="8" id="KW-0349">Heme</keyword>
<comment type="similarity">
    <text evidence="3">Belongs to the cytochrome P450 family.</text>
</comment>
<dbReference type="Gene3D" id="1.10.630.10">
    <property type="entry name" value="Cytochrome P450"/>
    <property type="match status" value="1"/>
</dbReference>
<dbReference type="InParanoid" id="A0A409XBC4"/>
<keyword evidence="6 8" id="KW-0408">Iron</keyword>
<keyword evidence="9" id="KW-0472">Membrane</keyword>
<evidence type="ECO:0000256" key="9">
    <source>
        <dbReference type="SAM" id="Phobius"/>
    </source>
</evidence>
<evidence type="ECO:0000256" key="6">
    <source>
        <dbReference type="ARBA" id="ARBA00023004"/>
    </source>
</evidence>
<keyword evidence="9" id="KW-1133">Transmembrane helix</keyword>
<feature type="transmembrane region" description="Helical" evidence="9">
    <location>
        <begin position="20"/>
        <end position="44"/>
    </location>
</feature>
<dbReference type="InterPro" id="IPR002401">
    <property type="entry name" value="Cyt_P450_E_grp-I"/>
</dbReference>
<feature type="binding site" description="axial binding residue" evidence="8">
    <location>
        <position position="514"/>
    </location>
    <ligand>
        <name>heme</name>
        <dbReference type="ChEBI" id="CHEBI:30413"/>
    </ligand>
    <ligandPart>
        <name>Fe</name>
        <dbReference type="ChEBI" id="CHEBI:18248"/>
    </ligandPart>
</feature>
<accession>A0A409XBC4</accession>
<dbReference type="PANTHER" id="PTHR24305">
    <property type="entry name" value="CYTOCHROME P450"/>
    <property type="match status" value="1"/>
</dbReference>
<keyword evidence="5" id="KW-0560">Oxidoreductase</keyword>
<dbReference type="GO" id="GO:0016705">
    <property type="term" value="F:oxidoreductase activity, acting on paired donors, with incorporation or reduction of molecular oxygen"/>
    <property type="evidence" value="ECO:0007669"/>
    <property type="project" value="InterPro"/>
</dbReference>
<evidence type="ECO:0000256" key="2">
    <source>
        <dbReference type="ARBA" id="ARBA00005179"/>
    </source>
</evidence>
<dbReference type="PANTHER" id="PTHR24305:SF187">
    <property type="entry name" value="P450, PUTATIVE (EUROFUNG)-RELATED"/>
    <property type="match status" value="1"/>
</dbReference>
<proteinExistence type="inferred from homology"/>
<organism evidence="10 11">
    <name type="scientific">Psilocybe cyanescens</name>
    <dbReference type="NCBI Taxonomy" id="93625"/>
    <lineage>
        <taxon>Eukaryota</taxon>
        <taxon>Fungi</taxon>
        <taxon>Dikarya</taxon>
        <taxon>Basidiomycota</taxon>
        <taxon>Agaricomycotina</taxon>
        <taxon>Agaricomycetes</taxon>
        <taxon>Agaricomycetidae</taxon>
        <taxon>Agaricales</taxon>
        <taxon>Agaricineae</taxon>
        <taxon>Strophariaceae</taxon>
        <taxon>Psilocybe</taxon>
    </lineage>
</organism>
<dbReference type="OrthoDB" id="6692864at2759"/>
<dbReference type="EMBL" id="NHYD01002157">
    <property type="protein sequence ID" value="PPQ88066.1"/>
    <property type="molecule type" value="Genomic_DNA"/>
</dbReference>
<keyword evidence="11" id="KW-1185">Reference proteome</keyword>
<comment type="caution">
    <text evidence="10">The sequence shown here is derived from an EMBL/GenBank/DDBJ whole genome shotgun (WGS) entry which is preliminary data.</text>
</comment>
<evidence type="ECO:0000256" key="8">
    <source>
        <dbReference type="PIRSR" id="PIRSR602401-1"/>
    </source>
</evidence>
<protein>
    <recommendedName>
        <fullName evidence="12">High nitrogen upregulated cytochrome P450 monooxygenase 2</fullName>
    </recommendedName>
</protein>
<evidence type="ECO:0000313" key="10">
    <source>
        <dbReference type="EMBL" id="PPQ88066.1"/>
    </source>
</evidence>
<dbReference type="InterPro" id="IPR036396">
    <property type="entry name" value="Cyt_P450_sf"/>
</dbReference>
<name>A0A409XBC4_PSICY</name>
<gene>
    <name evidence="10" type="ORF">CVT25_013674</name>
</gene>
<comment type="cofactor">
    <cofactor evidence="1 8">
        <name>heme</name>
        <dbReference type="ChEBI" id="CHEBI:30413"/>
    </cofactor>
</comment>
<dbReference type="InterPro" id="IPR050121">
    <property type="entry name" value="Cytochrome_P450_monoxygenase"/>
</dbReference>
<evidence type="ECO:0000256" key="3">
    <source>
        <dbReference type="ARBA" id="ARBA00010617"/>
    </source>
</evidence>
<feature type="transmembrane region" description="Helical" evidence="9">
    <location>
        <begin position="77"/>
        <end position="99"/>
    </location>
</feature>
<evidence type="ECO:0008006" key="12">
    <source>
        <dbReference type="Google" id="ProtNLM"/>
    </source>
</evidence>
<sequence>MSNFTNSSIYELPSRPKLATTALLSSTDTLLAVVGAGIVVHLIYKKHESYEPLVACALLLGVPFGLSALYLPHAGTFAWAALTVVPLFWGSVVTSIVLYRLAPWHPLAGYPGPLLCRVSKLYPAFVSLGGKQHIFYTQLHAKYGDVVRVGPNELSICDPNAVQSTLGNTGLGKGTFWDGRVPFTQPVKPLIAIRDKKEHTRRRRPWTRAFSTDALKGYEEIVIKRSSQLVNLVLAQKSVVNLSDFTSFFGYDIMSDLAFGGGSEMMKAQKDSQGLWHMIEAGQKSATFMSHVPWLGSLLFRLPIGISQLKAFRTYATRRAALRRTGGSSHKDIFHHLMDEDGVATERPTIAEIVSDGGLAIIAGSDTTSSALAHTFYFLMSHPTAYRRLQAEVDALGDSVLNPSKQAHMSYLNAVINESMRLLPPVLTGSNRKDSGGRMLGSHFLPAGNAAFVPIYTLHHDPRNFSPAPDAFLPERWLSEDERQKLEPKIFSNSLDYAHNTNMFIPFSMGPANCAGKNLAYQEMRMVVCLMMRRAELKFAEGYNSEQWIEDVQDFFITLKGPLPVVATPRKGQSAADIGDFI</sequence>
<evidence type="ECO:0000256" key="1">
    <source>
        <dbReference type="ARBA" id="ARBA00001971"/>
    </source>
</evidence>
<dbReference type="CDD" id="cd11061">
    <property type="entry name" value="CYP67-like"/>
    <property type="match status" value="1"/>
</dbReference>
<dbReference type="PRINTS" id="PR00385">
    <property type="entry name" value="P450"/>
</dbReference>
<reference evidence="10 11" key="1">
    <citation type="journal article" date="2018" name="Evol. Lett.">
        <title>Horizontal gene cluster transfer increased hallucinogenic mushroom diversity.</title>
        <authorList>
            <person name="Reynolds H.T."/>
            <person name="Vijayakumar V."/>
            <person name="Gluck-Thaler E."/>
            <person name="Korotkin H.B."/>
            <person name="Matheny P.B."/>
            <person name="Slot J.C."/>
        </authorList>
    </citation>
    <scope>NUCLEOTIDE SEQUENCE [LARGE SCALE GENOMIC DNA]</scope>
    <source>
        <strain evidence="10 11">2631</strain>
    </source>
</reference>
<dbReference type="InterPro" id="IPR001128">
    <property type="entry name" value="Cyt_P450"/>
</dbReference>
<evidence type="ECO:0000256" key="4">
    <source>
        <dbReference type="ARBA" id="ARBA00022723"/>
    </source>
</evidence>
<keyword evidence="4 8" id="KW-0479">Metal-binding</keyword>
<dbReference type="GO" id="GO:0004497">
    <property type="term" value="F:monooxygenase activity"/>
    <property type="evidence" value="ECO:0007669"/>
    <property type="project" value="UniProtKB-KW"/>
</dbReference>
<evidence type="ECO:0000256" key="7">
    <source>
        <dbReference type="ARBA" id="ARBA00023033"/>
    </source>
</evidence>
<feature type="transmembrane region" description="Helical" evidence="9">
    <location>
        <begin position="53"/>
        <end position="71"/>
    </location>
</feature>
<dbReference type="PRINTS" id="PR00463">
    <property type="entry name" value="EP450I"/>
</dbReference>
<keyword evidence="9" id="KW-0812">Transmembrane</keyword>
<dbReference type="GO" id="GO:0020037">
    <property type="term" value="F:heme binding"/>
    <property type="evidence" value="ECO:0007669"/>
    <property type="project" value="InterPro"/>
</dbReference>
<dbReference type="STRING" id="93625.A0A409XBC4"/>
<dbReference type="Pfam" id="PF00067">
    <property type="entry name" value="p450"/>
    <property type="match status" value="1"/>
</dbReference>
<keyword evidence="7" id="KW-0503">Monooxygenase</keyword>
<evidence type="ECO:0000313" key="11">
    <source>
        <dbReference type="Proteomes" id="UP000283269"/>
    </source>
</evidence>
<dbReference type="SUPFAM" id="SSF48264">
    <property type="entry name" value="Cytochrome P450"/>
    <property type="match status" value="1"/>
</dbReference>